<evidence type="ECO:0000313" key="1">
    <source>
        <dbReference type="EMBL" id="KAB8304817.1"/>
    </source>
</evidence>
<sequence length="67" mass="7915">MWSALEFDKPLTRESNIHGRQELTVPRRIVDFHRINSRLVAFYKSQAMQELKKVGVSIRLEAAEQCW</sequence>
<comment type="caution">
    <text evidence="1">The sequence shown here is derived from an EMBL/GenBank/DDBJ whole genome shotgun (WGS) entry which is preliminary data.</text>
</comment>
<accession>A0A5N6KMG0</accession>
<protein>
    <submittedName>
        <fullName evidence="1">Uncharacterized protein</fullName>
    </submittedName>
</protein>
<organism evidence="1 2">
    <name type="scientific">Monilinia laxa</name>
    <name type="common">Brown rot fungus</name>
    <name type="synonym">Sclerotinia laxa</name>
    <dbReference type="NCBI Taxonomy" id="61186"/>
    <lineage>
        <taxon>Eukaryota</taxon>
        <taxon>Fungi</taxon>
        <taxon>Dikarya</taxon>
        <taxon>Ascomycota</taxon>
        <taxon>Pezizomycotina</taxon>
        <taxon>Leotiomycetes</taxon>
        <taxon>Helotiales</taxon>
        <taxon>Sclerotiniaceae</taxon>
        <taxon>Monilinia</taxon>
    </lineage>
</organism>
<evidence type="ECO:0000313" key="2">
    <source>
        <dbReference type="Proteomes" id="UP000326757"/>
    </source>
</evidence>
<dbReference type="EMBL" id="VIGI01000001">
    <property type="protein sequence ID" value="KAB8304817.1"/>
    <property type="molecule type" value="Genomic_DNA"/>
</dbReference>
<keyword evidence="2" id="KW-1185">Reference proteome</keyword>
<dbReference type="Proteomes" id="UP000326757">
    <property type="component" value="Unassembled WGS sequence"/>
</dbReference>
<proteinExistence type="predicted"/>
<reference evidence="1 2" key="1">
    <citation type="submission" date="2019-06" db="EMBL/GenBank/DDBJ databases">
        <title>Genome Sequence of the Brown Rot Fungal Pathogen Monilinia laxa.</title>
        <authorList>
            <person name="De Miccolis Angelini R.M."/>
            <person name="Landi L."/>
            <person name="Abate D."/>
            <person name="Pollastro S."/>
            <person name="Romanazzi G."/>
            <person name="Faretra F."/>
        </authorList>
    </citation>
    <scope>NUCLEOTIDE SEQUENCE [LARGE SCALE GENOMIC DNA]</scope>
    <source>
        <strain evidence="1 2">Mlax316</strain>
    </source>
</reference>
<gene>
    <name evidence="1" type="ORF">EYC80_004158</name>
</gene>
<dbReference type="AlphaFoldDB" id="A0A5N6KMG0"/>
<name>A0A5N6KMG0_MONLA</name>